<accession>A0AA96IG13</accession>
<sequence length="71" mass="7718">MGDDGKIKITVDQFDSVAFKNTIDENGQAQTCSKAENSIVEDGKTFEVYTNSGDESLKVKVDQQISDGITN</sequence>
<proteinExistence type="predicted"/>
<gene>
    <name evidence="1" type="ORF">RMQ68_00170</name>
</gene>
<dbReference type="AlphaFoldDB" id="A0AA96IG13"/>
<reference evidence="1" key="1">
    <citation type="submission" date="2023-09" db="EMBL/GenBank/DDBJ databases">
        <title>Arcobacter tbilisiensis sp. nov. isolated from chicken meat in Tbilisi, Georgia.</title>
        <authorList>
            <person name="Matthias R."/>
            <person name="Zautner A.E."/>
        </authorList>
    </citation>
    <scope>NUCLEOTIDE SEQUENCE</scope>
    <source>
        <strain evidence="1">LEO 52</strain>
    </source>
</reference>
<evidence type="ECO:0000313" key="1">
    <source>
        <dbReference type="EMBL" id="WNL29836.1"/>
    </source>
</evidence>
<dbReference type="EMBL" id="CP134854">
    <property type="protein sequence ID" value="WNL29836.1"/>
    <property type="molecule type" value="Genomic_DNA"/>
</dbReference>
<organism evidence="1">
    <name type="scientific">Arcobacter sp. AZ-2023</name>
    <dbReference type="NCBI Taxonomy" id="3074453"/>
    <lineage>
        <taxon>Bacteria</taxon>
        <taxon>Pseudomonadati</taxon>
        <taxon>Campylobacterota</taxon>
        <taxon>Epsilonproteobacteria</taxon>
        <taxon>Campylobacterales</taxon>
        <taxon>Arcobacteraceae</taxon>
        <taxon>Arcobacter</taxon>
    </lineage>
</organism>
<protein>
    <submittedName>
        <fullName evidence="1">Uncharacterized protein</fullName>
    </submittedName>
</protein>
<name>A0AA96IG13_9BACT</name>